<comment type="similarity">
    <text evidence="2">Belongs to the peptidase M24B family.</text>
</comment>
<reference evidence="6 7" key="1">
    <citation type="journal article" date="2015" name="Int. J. Syst. Evol. Microbiol.">
        <title>Tumebacillus algifaecis sp. nov., isolated from decomposing algal scum.</title>
        <authorList>
            <person name="Wu Y.F."/>
            <person name="Zhang B."/>
            <person name="Xing P."/>
            <person name="Wu Q.L."/>
            <person name="Liu S.J."/>
        </authorList>
    </citation>
    <scope>NUCLEOTIDE SEQUENCE [LARGE SCALE GENOMIC DNA]</scope>
    <source>
        <strain evidence="6 7">THMBR28</strain>
    </source>
</reference>
<dbReference type="InterPro" id="IPR000587">
    <property type="entry name" value="Creatinase_N"/>
</dbReference>
<dbReference type="PANTHER" id="PTHR46112">
    <property type="entry name" value="AMINOPEPTIDASE"/>
    <property type="match status" value="1"/>
</dbReference>
<accession>A0A223D0I9</accession>
<keyword evidence="7" id="KW-1185">Reference proteome</keyword>
<evidence type="ECO:0000259" key="5">
    <source>
        <dbReference type="Pfam" id="PF01321"/>
    </source>
</evidence>
<dbReference type="OrthoDB" id="9806388at2"/>
<dbReference type="EMBL" id="CP022657">
    <property type="protein sequence ID" value="ASS74985.1"/>
    <property type="molecule type" value="Genomic_DNA"/>
</dbReference>
<dbReference type="PANTHER" id="PTHR46112:SF3">
    <property type="entry name" value="AMINOPEPTIDASE YPDF"/>
    <property type="match status" value="1"/>
</dbReference>
<organism evidence="6 7">
    <name type="scientific">Tumebacillus algifaecis</name>
    <dbReference type="NCBI Taxonomy" id="1214604"/>
    <lineage>
        <taxon>Bacteria</taxon>
        <taxon>Bacillati</taxon>
        <taxon>Bacillota</taxon>
        <taxon>Bacilli</taxon>
        <taxon>Bacillales</taxon>
        <taxon>Alicyclobacillaceae</taxon>
        <taxon>Tumebacillus</taxon>
    </lineage>
</organism>
<evidence type="ECO:0000259" key="4">
    <source>
        <dbReference type="Pfam" id="PF00557"/>
    </source>
</evidence>
<proteinExistence type="inferred from homology"/>
<sequence length="355" mass="39294">MEQRLIRLREAMTAQGLEAMLILKKENRFYISGFTGSTGYLLVTHDEAILLTDFRYTEQATEQCPHCRVVEAKELLESLKSELAAKKLTKLAFEKDFVNYGLYETLRNKLDGVTLEPASDLVESIRMFKDESELVIMRKAAQIADQTFSHILGVLRPGISEIDVALELEFHMRKLGAKCSSFDIIVASGTRSSLPHGVASEKILEAGDLVTMDFGAYYQGYCSDLTRTVVLGQPNDKQREIYDIVLKSQLFTLENIKVGMTGIEADALARDIITEHGYGDNFGHSLGHGLGTVVHEMPSLSVRGNIVLEPGMVVTVEPGIYIPNFGGVRIEDDIVMQEGGIEILTSSTKELLIIG</sequence>
<dbReference type="InterPro" id="IPR029149">
    <property type="entry name" value="Creatin/AminoP/Spt16_N"/>
</dbReference>
<feature type="domain" description="Peptidase M24" evidence="4">
    <location>
        <begin position="137"/>
        <end position="338"/>
    </location>
</feature>
<evidence type="ECO:0000313" key="6">
    <source>
        <dbReference type="EMBL" id="ASS74985.1"/>
    </source>
</evidence>
<dbReference type="GO" id="GO:0004177">
    <property type="term" value="F:aminopeptidase activity"/>
    <property type="evidence" value="ECO:0007669"/>
    <property type="project" value="UniProtKB-ARBA"/>
</dbReference>
<protein>
    <submittedName>
        <fullName evidence="6">Xaa-Pro dipeptidase</fullName>
    </submittedName>
</protein>
<dbReference type="Pfam" id="PF01321">
    <property type="entry name" value="Creatinase_N"/>
    <property type="match status" value="1"/>
</dbReference>
<dbReference type="SUPFAM" id="SSF53092">
    <property type="entry name" value="Creatinase/prolidase N-terminal domain"/>
    <property type="match status" value="1"/>
</dbReference>
<dbReference type="KEGG" id="tab:CIG75_08280"/>
<dbReference type="FunFam" id="3.90.230.10:FF:000014">
    <property type="entry name" value="Aminopeptidase P family protein"/>
    <property type="match status" value="1"/>
</dbReference>
<evidence type="ECO:0000256" key="3">
    <source>
        <dbReference type="ARBA" id="ARBA00022801"/>
    </source>
</evidence>
<evidence type="ECO:0000313" key="7">
    <source>
        <dbReference type="Proteomes" id="UP000214688"/>
    </source>
</evidence>
<dbReference type="RefSeq" id="WP_094236234.1">
    <property type="nucleotide sequence ID" value="NZ_CP022657.1"/>
</dbReference>
<dbReference type="Gene3D" id="3.40.350.10">
    <property type="entry name" value="Creatinase/prolidase N-terminal domain"/>
    <property type="match status" value="1"/>
</dbReference>
<dbReference type="AlphaFoldDB" id="A0A223D0I9"/>
<evidence type="ECO:0000256" key="2">
    <source>
        <dbReference type="ARBA" id="ARBA00008766"/>
    </source>
</evidence>
<dbReference type="Pfam" id="PF00557">
    <property type="entry name" value="Peptidase_M24"/>
    <property type="match status" value="1"/>
</dbReference>
<feature type="domain" description="Creatinase N-terminal" evidence="5">
    <location>
        <begin position="4"/>
        <end position="127"/>
    </location>
</feature>
<dbReference type="GO" id="GO:0008235">
    <property type="term" value="F:metalloexopeptidase activity"/>
    <property type="evidence" value="ECO:0007669"/>
    <property type="project" value="UniProtKB-ARBA"/>
</dbReference>
<gene>
    <name evidence="6" type="ORF">CIG75_08280</name>
</gene>
<dbReference type="InterPro" id="IPR000994">
    <property type="entry name" value="Pept_M24"/>
</dbReference>
<dbReference type="Gene3D" id="3.90.230.10">
    <property type="entry name" value="Creatinase/methionine aminopeptidase superfamily"/>
    <property type="match status" value="1"/>
</dbReference>
<name>A0A223D0I9_9BACL</name>
<dbReference type="Proteomes" id="UP000214688">
    <property type="component" value="Chromosome"/>
</dbReference>
<evidence type="ECO:0000256" key="1">
    <source>
        <dbReference type="ARBA" id="ARBA00001936"/>
    </source>
</evidence>
<dbReference type="SUPFAM" id="SSF55920">
    <property type="entry name" value="Creatinase/aminopeptidase"/>
    <property type="match status" value="1"/>
</dbReference>
<dbReference type="InterPro" id="IPR001714">
    <property type="entry name" value="Pept_M24_MAP"/>
</dbReference>
<dbReference type="InterPro" id="IPR036005">
    <property type="entry name" value="Creatinase/aminopeptidase-like"/>
</dbReference>
<dbReference type="PRINTS" id="PR00599">
    <property type="entry name" value="MAPEPTIDASE"/>
</dbReference>
<keyword evidence="3" id="KW-0378">Hydrolase</keyword>
<dbReference type="CDD" id="cd01092">
    <property type="entry name" value="APP-like"/>
    <property type="match status" value="1"/>
</dbReference>
<dbReference type="InterPro" id="IPR050659">
    <property type="entry name" value="Peptidase_M24B"/>
</dbReference>
<comment type="cofactor">
    <cofactor evidence="1">
        <name>Mn(2+)</name>
        <dbReference type="ChEBI" id="CHEBI:29035"/>
    </cofactor>
</comment>